<proteinExistence type="predicted"/>
<evidence type="ECO:0000256" key="1">
    <source>
        <dbReference type="SAM" id="MobiDB-lite"/>
    </source>
</evidence>
<comment type="caution">
    <text evidence="2">The sequence shown here is derived from an EMBL/GenBank/DDBJ whole genome shotgun (WGS) entry which is preliminary data.</text>
</comment>
<gene>
    <name evidence="2" type="ORF">TI39_contig491g00013</name>
</gene>
<feature type="region of interest" description="Disordered" evidence="1">
    <location>
        <begin position="13"/>
        <end position="41"/>
    </location>
</feature>
<dbReference type="OrthoDB" id="10532673at2759"/>
<organism evidence="2 3">
    <name type="scientific">Zymoseptoria brevis</name>
    <dbReference type="NCBI Taxonomy" id="1047168"/>
    <lineage>
        <taxon>Eukaryota</taxon>
        <taxon>Fungi</taxon>
        <taxon>Dikarya</taxon>
        <taxon>Ascomycota</taxon>
        <taxon>Pezizomycotina</taxon>
        <taxon>Dothideomycetes</taxon>
        <taxon>Dothideomycetidae</taxon>
        <taxon>Mycosphaerellales</taxon>
        <taxon>Mycosphaerellaceae</taxon>
        <taxon>Zymoseptoria</taxon>
    </lineage>
</organism>
<keyword evidence="3" id="KW-1185">Reference proteome</keyword>
<reference evidence="2 3" key="1">
    <citation type="submission" date="2015-03" db="EMBL/GenBank/DDBJ databases">
        <title>RNA-seq based gene annotation and comparative genomics of four Zymoseptoria species reveal species-specific pathogenicity related genes and transposable element activity.</title>
        <authorList>
            <person name="Grandaubert J."/>
            <person name="Bhattacharyya A."/>
            <person name="Stukenbrock E.H."/>
        </authorList>
    </citation>
    <scope>NUCLEOTIDE SEQUENCE [LARGE SCALE GENOMIC DNA]</scope>
    <source>
        <strain evidence="2 3">Zb18110</strain>
    </source>
</reference>
<accession>A0A0F4GMM3</accession>
<dbReference type="AlphaFoldDB" id="A0A0F4GMM3"/>
<name>A0A0F4GMM3_9PEZI</name>
<protein>
    <submittedName>
        <fullName evidence="2">Uncharacterized protein</fullName>
    </submittedName>
</protein>
<evidence type="ECO:0000313" key="3">
    <source>
        <dbReference type="Proteomes" id="UP000033647"/>
    </source>
</evidence>
<dbReference type="EMBL" id="LAFY01000483">
    <property type="protein sequence ID" value="KJX97425.1"/>
    <property type="molecule type" value="Genomic_DNA"/>
</dbReference>
<sequence length="357" mass="40173">MSSIDEDLIAQIAGSHPPTKVTTPGRTEASPPSLTTGTQPPNLHLKDLSLRTLNMLHFMSLEIDFIQPPGFRIFSFPEDRFKDDSAIYNHGGQVMRIFFPTTRLQEDCMVCDTSVCVQCNPSANAVGVGSNPPCVHFPRDCSTTDGWEPGMFQPQLEQWPYDFDPLDRRTETQIGTHAPTRLLFIQNRSSPTSQDLLSTMSGRWWIEERILLHILFTESDLTLDQTHDIFGRFFGEALREEGRPKYAAASLHSEFNGRWLDGRPQSWNDIEKPNVEFGNVNNLTQQEQDERTRVREDIVIVGADVGVTNWLREDAAGNIVPPNGSIVLNPRVPIFRPTMSTAAEVAVAAKRFPGMHR</sequence>
<dbReference type="Proteomes" id="UP000033647">
    <property type="component" value="Unassembled WGS sequence"/>
</dbReference>
<feature type="compositionally biased region" description="Polar residues" evidence="1">
    <location>
        <begin position="20"/>
        <end position="41"/>
    </location>
</feature>
<evidence type="ECO:0000313" key="2">
    <source>
        <dbReference type="EMBL" id="KJX97425.1"/>
    </source>
</evidence>